<reference evidence="3 4" key="1">
    <citation type="submission" date="2019-08" db="EMBL/GenBank/DDBJ databases">
        <title>In-depth cultivation of the pig gut microbiome towards novel bacterial diversity and tailored functional studies.</title>
        <authorList>
            <person name="Wylensek D."/>
            <person name="Hitch T.C.A."/>
            <person name="Clavel T."/>
        </authorList>
    </citation>
    <scope>NUCLEOTIDE SEQUENCE [LARGE SCALE GENOMIC DNA]</scope>
    <source>
        <strain evidence="3 4">68-1-5</strain>
    </source>
</reference>
<evidence type="ECO:0000313" key="4">
    <source>
        <dbReference type="Proteomes" id="UP000434409"/>
    </source>
</evidence>
<dbReference type="GO" id="GO:0005975">
    <property type="term" value="P:carbohydrate metabolic process"/>
    <property type="evidence" value="ECO:0007669"/>
    <property type="project" value="InterPro"/>
</dbReference>
<feature type="binding site" evidence="2">
    <location>
        <position position="132"/>
    </location>
    <ligand>
        <name>Zn(2+)</name>
        <dbReference type="ChEBI" id="CHEBI:29105"/>
        <label>2</label>
    </ligand>
</feature>
<dbReference type="InterPro" id="IPR050246">
    <property type="entry name" value="Class_II_FBP_aldolase"/>
</dbReference>
<feature type="active site" description="Proton donor" evidence="1">
    <location>
        <position position="80"/>
    </location>
</feature>
<dbReference type="InterPro" id="IPR000771">
    <property type="entry name" value="FBA_II"/>
</dbReference>
<dbReference type="Proteomes" id="UP000434409">
    <property type="component" value="Unassembled WGS sequence"/>
</dbReference>
<accession>A0A6N7UT80</accession>
<dbReference type="PIRSF" id="PIRSF001359">
    <property type="entry name" value="F_bP_aldolase_II"/>
    <property type="match status" value="1"/>
</dbReference>
<protein>
    <submittedName>
        <fullName evidence="3">Ketose-bisphosphate aldolase</fullName>
    </submittedName>
</protein>
<feature type="binding site" evidence="2">
    <location>
        <position position="102"/>
    </location>
    <ligand>
        <name>Zn(2+)</name>
        <dbReference type="ChEBI" id="CHEBI:29105"/>
        <label>2</label>
    </ligand>
</feature>
<proteinExistence type="predicted"/>
<comment type="cofactor">
    <cofactor evidence="2">
        <name>Zn(2+)</name>
        <dbReference type="ChEBI" id="CHEBI:29105"/>
    </cofactor>
    <text evidence="2">Binds 2 Zn(2+) ions per subunit. One is catalytic and the other provides a structural contribution.</text>
</comment>
<dbReference type="NCBIfam" id="NF006042">
    <property type="entry name" value="PRK08185.1"/>
    <property type="match status" value="1"/>
</dbReference>
<dbReference type="AlphaFoldDB" id="A0A6N7UT80"/>
<dbReference type="EMBL" id="VULY01000018">
    <property type="protein sequence ID" value="MSR94164.1"/>
    <property type="molecule type" value="Genomic_DNA"/>
</dbReference>
<comment type="caution">
    <text evidence="3">The sequence shown here is derived from an EMBL/GenBank/DDBJ whole genome shotgun (WGS) entry which is preliminary data.</text>
</comment>
<dbReference type="Pfam" id="PF01116">
    <property type="entry name" value="F_bP_aldolase"/>
    <property type="match status" value="1"/>
</dbReference>
<keyword evidence="2" id="KW-0479">Metal-binding</keyword>
<dbReference type="Gene3D" id="3.20.20.70">
    <property type="entry name" value="Aldolase class I"/>
    <property type="match status" value="1"/>
</dbReference>
<evidence type="ECO:0000256" key="1">
    <source>
        <dbReference type="PIRSR" id="PIRSR001359-1"/>
    </source>
</evidence>
<dbReference type="SUPFAM" id="SSF51569">
    <property type="entry name" value="Aldolase"/>
    <property type="match status" value="1"/>
</dbReference>
<evidence type="ECO:0000256" key="2">
    <source>
        <dbReference type="PIRSR" id="PIRSR001359-3"/>
    </source>
</evidence>
<dbReference type="RefSeq" id="WP_154477614.1">
    <property type="nucleotide sequence ID" value="NZ_JAQYBV010000090.1"/>
</dbReference>
<feature type="binding site" evidence="2">
    <location>
        <position position="81"/>
    </location>
    <ligand>
        <name>Zn(2+)</name>
        <dbReference type="ChEBI" id="CHEBI:29105"/>
        <label>1</label>
        <note>catalytic</note>
    </ligand>
</feature>
<dbReference type="GO" id="GO:0016832">
    <property type="term" value="F:aldehyde-lyase activity"/>
    <property type="evidence" value="ECO:0007669"/>
    <property type="project" value="InterPro"/>
</dbReference>
<name>A0A6N7UT80_9FIRM</name>
<dbReference type="PANTHER" id="PTHR30304">
    <property type="entry name" value="D-TAGATOSE-1,6-BISPHOSPHATE ALDOLASE"/>
    <property type="match status" value="1"/>
</dbReference>
<sequence>MLMNMKEILTVAKKNGFAIPAFNISDYAMFLGIMEVCEETNSPVILEIHPDELKFIGNEMVLAIREKAIHSKVPVCIHLDHCSDFSVIVRAICAGFTSVMFDGAELPFEENISGTKKVIEIAHAAGVSVEAELGTIGSTDPADFEGGTAQIIYTDPKDAETFVAETGVDTLAVAIGTCHGLYPAGMKPELKLDILKAIEERVSIPLVLHGGSNNPDEEIGKAVEIGIQKINISSDIKVAYFQKMREVLKDESLREPNVIEPLCMEAMKACAKNKLALFRTLGQGDKYC</sequence>
<dbReference type="CDD" id="cd00947">
    <property type="entry name" value="TBP_aldolase_IIB"/>
    <property type="match status" value="1"/>
</dbReference>
<keyword evidence="4" id="KW-1185">Reference proteome</keyword>
<dbReference type="PANTHER" id="PTHR30304:SF0">
    <property type="entry name" value="D-TAGATOSE-1,6-BISPHOSPHATE ALDOLASE SUBUNIT GATY-RELATED"/>
    <property type="match status" value="1"/>
</dbReference>
<dbReference type="GO" id="GO:0008270">
    <property type="term" value="F:zinc ion binding"/>
    <property type="evidence" value="ECO:0007669"/>
    <property type="project" value="InterPro"/>
</dbReference>
<dbReference type="NCBIfam" id="TIGR00167">
    <property type="entry name" value="cbbA"/>
    <property type="match status" value="1"/>
</dbReference>
<evidence type="ECO:0000313" key="3">
    <source>
        <dbReference type="EMBL" id="MSR94164.1"/>
    </source>
</evidence>
<dbReference type="InterPro" id="IPR013785">
    <property type="entry name" value="Aldolase_TIM"/>
</dbReference>
<feature type="binding site" evidence="2">
    <location>
        <position position="209"/>
    </location>
    <ligand>
        <name>Zn(2+)</name>
        <dbReference type="ChEBI" id="CHEBI:29105"/>
        <label>1</label>
        <note>catalytic</note>
    </ligand>
</feature>
<organism evidence="3 4">
    <name type="scientific">Suipraeoptans intestinalis</name>
    <dbReference type="NCBI Taxonomy" id="2606628"/>
    <lineage>
        <taxon>Bacteria</taxon>
        <taxon>Bacillati</taxon>
        <taxon>Bacillota</taxon>
        <taxon>Clostridia</taxon>
        <taxon>Lachnospirales</taxon>
        <taxon>Lachnospiraceae</taxon>
        <taxon>Suipraeoptans</taxon>
    </lineage>
</organism>
<feature type="binding site" evidence="2">
    <location>
        <position position="179"/>
    </location>
    <ligand>
        <name>Zn(2+)</name>
        <dbReference type="ChEBI" id="CHEBI:29105"/>
        <label>1</label>
        <note>catalytic</note>
    </ligand>
</feature>
<gene>
    <name evidence="3" type="ORF">FYJ34_07810</name>
</gene>
<keyword evidence="2" id="KW-0862">Zinc</keyword>